<dbReference type="GO" id="GO:0006742">
    <property type="term" value="P:NADP+ catabolic process"/>
    <property type="evidence" value="ECO:0007669"/>
    <property type="project" value="TreeGrafter"/>
</dbReference>
<evidence type="ECO:0000256" key="8">
    <source>
        <dbReference type="ARBA" id="ARBA00023027"/>
    </source>
</evidence>
<keyword evidence="12" id="KW-1185">Reference proteome</keyword>
<dbReference type="GO" id="GO:0035529">
    <property type="term" value="F:NADH pyrophosphatase activity"/>
    <property type="evidence" value="ECO:0007669"/>
    <property type="project" value="TreeGrafter"/>
</dbReference>
<comment type="cofactor">
    <cofactor evidence="1">
        <name>Mg(2+)</name>
        <dbReference type="ChEBI" id="CHEBI:18420"/>
    </cofactor>
</comment>
<gene>
    <name evidence="11" type="ORF">SAMN02910377_01827</name>
</gene>
<dbReference type="GO" id="GO:0019677">
    <property type="term" value="P:NAD+ catabolic process"/>
    <property type="evidence" value="ECO:0007669"/>
    <property type="project" value="TreeGrafter"/>
</dbReference>
<name>A0A1H7JXV9_9FIRM</name>
<evidence type="ECO:0000256" key="1">
    <source>
        <dbReference type="ARBA" id="ARBA00001946"/>
    </source>
</evidence>
<feature type="domain" description="Nudix hydrolase" evidence="10">
    <location>
        <begin position="152"/>
        <end position="276"/>
    </location>
</feature>
<evidence type="ECO:0000256" key="9">
    <source>
        <dbReference type="ARBA" id="ARBA00023679"/>
    </source>
</evidence>
<evidence type="ECO:0000259" key="10">
    <source>
        <dbReference type="PROSITE" id="PS51462"/>
    </source>
</evidence>
<dbReference type="AlphaFoldDB" id="A0A1H7JXV9"/>
<dbReference type="Gene3D" id="3.90.79.20">
    <property type="match status" value="1"/>
</dbReference>
<evidence type="ECO:0000256" key="7">
    <source>
        <dbReference type="ARBA" id="ARBA00022842"/>
    </source>
</evidence>
<dbReference type="InterPro" id="IPR015376">
    <property type="entry name" value="Znr_NADH_PPase"/>
</dbReference>
<evidence type="ECO:0000313" key="12">
    <source>
        <dbReference type="Proteomes" id="UP000182321"/>
    </source>
</evidence>
<dbReference type="InterPro" id="IPR015797">
    <property type="entry name" value="NUDIX_hydrolase-like_dom_sf"/>
</dbReference>
<evidence type="ECO:0000256" key="2">
    <source>
        <dbReference type="ARBA" id="ARBA00001947"/>
    </source>
</evidence>
<dbReference type="PANTHER" id="PTHR42904:SF6">
    <property type="entry name" value="NAD-CAPPED RNA HYDROLASE NUDT12"/>
    <property type="match status" value="1"/>
</dbReference>
<keyword evidence="7" id="KW-0460">Magnesium</keyword>
<dbReference type="PANTHER" id="PTHR42904">
    <property type="entry name" value="NUDIX HYDROLASE, NUDC SUBFAMILY"/>
    <property type="match status" value="1"/>
</dbReference>
<dbReference type="Proteomes" id="UP000182321">
    <property type="component" value="Unassembled WGS sequence"/>
</dbReference>
<dbReference type="InterPro" id="IPR049734">
    <property type="entry name" value="NudC-like_C"/>
</dbReference>
<dbReference type="Pfam" id="PF09297">
    <property type="entry name" value="Zn_ribbon_NUD"/>
    <property type="match status" value="1"/>
</dbReference>
<sequence length="282" mass="32666">MIQDIFPSKLNNSYRTDAIPKSDDLIIIHSDGKILLKVDEDSKTISFPRLKDFSIDLKPLYFFEIDGENFFYNTDTNIDTTSLLEGFQFYTMRQIRNEYLYPKHYVFAAYTAIHLIDWYEANRFCGKCGTKNEHSKSERALVCPNCGRTRYPRINPAVIVGVKNGDKLLLTKYKTGFAHNALVAGFTEIGETMEETVEREVMEETGLKVKNIRYYKSQPWGIASDILLGYYCDVDGDDAITMDESELKYAQWVSREDIKLQPLDYSLTNEMMKMFKENKLAD</sequence>
<dbReference type="NCBIfam" id="NF001299">
    <property type="entry name" value="PRK00241.1"/>
    <property type="match status" value="1"/>
</dbReference>
<organism evidence="11 12">
    <name type="scientific">Pseudobutyrivibrio ruminis</name>
    <dbReference type="NCBI Taxonomy" id="46206"/>
    <lineage>
        <taxon>Bacteria</taxon>
        <taxon>Bacillati</taxon>
        <taxon>Bacillota</taxon>
        <taxon>Clostridia</taxon>
        <taxon>Lachnospirales</taxon>
        <taxon>Lachnospiraceae</taxon>
        <taxon>Pseudobutyrivibrio</taxon>
    </lineage>
</organism>
<comment type="catalytic activity">
    <reaction evidence="9">
        <text>a 5'-end NAD(+)-phospho-ribonucleoside in mRNA + H2O = a 5'-end phospho-adenosine-phospho-ribonucleoside in mRNA + beta-nicotinamide D-ribonucleotide + 2 H(+)</text>
        <dbReference type="Rhea" id="RHEA:60876"/>
        <dbReference type="Rhea" id="RHEA-COMP:15698"/>
        <dbReference type="Rhea" id="RHEA-COMP:15719"/>
        <dbReference type="ChEBI" id="CHEBI:14649"/>
        <dbReference type="ChEBI" id="CHEBI:15377"/>
        <dbReference type="ChEBI" id="CHEBI:15378"/>
        <dbReference type="ChEBI" id="CHEBI:144029"/>
        <dbReference type="ChEBI" id="CHEBI:144051"/>
    </reaction>
    <physiologicalReaction direction="left-to-right" evidence="9">
        <dbReference type="Rhea" id="RHEA:60877"/>
    </physiologicalReaction>
</comment>
<dbReference type="PROSITE" id="PS51462">
    <property type="entry name" value="NUDIX"/>
    <property type="match status" value="1"/>
</dbReference>
<reference evidence="12" key="1">
    <citation type="submission" date="2016-10" db="EMBL/GenBank/DDBJ databases">
        <authorList>
            <person name="Varghese N."/>
        </authorList>
    </citation>
    <scope>NUCLEOTIDE SEQUENCE [LARGE SCALE GENOMIC DNA]</scope>
    <source>
        <strain evidence="12">ACV-9</strain>
    </source>
</reference>
<comment type="cofactor">
    <cofactor evidence="2">
        <name>Zn(2+)</name>
        <dbReference type="ChEBI" id="CHEBI:29105"/>
    </cofactor>
</comment>
<dbReference type="EC" id="3.6.1.22" evidence="4"/>
<dbReference type="Gene3D" id="3.90.79.10">
    <property type="entry name" value="Nucleoside Triphosphate Pyrophosphohydrolase"/>
    <property type="match status" value="1"/>
</dbReference>
<dbReference type="Pfam" id="PF00293">
    <property type="entry name" value="NUDIX"/>
    <property type="match status" value="1"/>
</dbReference>
<evidence type="ECO:0000313" key="11">
    <source>
        <dbReference type="EMBL" id="SEK79413.1"/>
    </source>
</evidence>
<comment type="similarity">
    <text evidence="3">Belongs to the Nudix hydrolase family. NudC subfamily.</text>
</comment>
<dbReference type="GO" id="GO:0046872">
    <property type="term" value="F:metal ion binding"/>
    <property type="evidence" value="ECO:0007669"/>
    <property type="project" value="UniProtKB-KW"/>
</dbReference>
<evidence type="ECO:0000256" key="5">
    <source>
        <dbReference type="ARBA" id="ARBA00022723"/>
    </source>
</evidence>
<evidence type="ECO:0000256" key="6">
    <source>
        <dbReference type="ARBA" id="ARBA00022801"/>
    </source>
</evidence>
<keyword evidence="6" id="KW-0378">Hydrolase</keyword>
<evidence type="ECO:0000256" key="3">
    <source>
        <dbReference type="ARBA" id="ARBA00009595"/>
    </source>
</evidence>
<accession>A0A1H7JXV9</accession>
<evidence type="ECO:0000256" key="4">
    <source>
        <dbReference type="ARBA" id="ARBA00012381"/>
    </source>
</evidence>
<dbReference type="InterPro" id="IPR050241">
    <property type="entry name" value="NAD-cap_RNA_hydrolase_NudC"/>
</dbReference>
<dbReference type="InterPro" id="IPR000086">
    <property type="entry name" value="NUDIX_hydrolase_dom"/>
</dbReference>
<dbReference type="RefSeq" id="WP_074791230.1">
    <property type="nucleotide sequence ID" value="NZ_FNZX01000011.1"/>
</dbReference>
<keyword evidence="5" id="KW-0479">Metal-binding</keyword>
<proteinExistence type="inferred from homology"/>
<keyword evidence="8" id="KW-0520">NAD</keyword>
<protein>
    <recommendedName>
        <fullName evidence="4">NAD(+) diphosphatase</fullName>
        <ecNumber evidence="4">3.6.1.22</ecNumber>
    </recommendedName>
</protein>
<dbReference type="GO" id="GO:0005829">
    <property type="term" value="C:cytosol"/>
    <property type="evidence" value="ECO:0007669"/>
    <property type="project" value="TreeGrafter"/>
</dbReference>
<dbReference type="InterPro" id="IPR020084">
    <property type="entry name" value="NUDIX_hydrolase_CS"/>
</dbReference>
<dbReference type="SUPFAM" id="SSF55811">
    <property type="entry name" value="Nudix"/>
    <property type="match status" value="1"/>
</dbReference>
<dbReference type="PROSITE" id="PS00893">
    <property type="entry name" value="NUDIX_BOX"/>
    <property type="match status" value="1"/>
</dbReference>
<dbReference type="CDD" id="cd03429">
    <property type="entry name" value="NUDIX_NADH_pyrophosphatase_Nudt13"/>
    <property type="match status" value="1"/>
</dbReference>
<dbReference type="EMBL" id="FNZX01000011">
    <property type="protein sequence ID" value="SEK79413.1"/>
    <property type="molecule type" value="Genomic_DNA"/>
</dbReference>